<keyword evidence="11" id="KW-1185">Reference proteome</keyword>
<dbReference type="Pfam" id="PF00144">
    <property type="entry name" value="Beta-lactamase"/>
    <property type="match status" value="1"/>
</dbReference>
<dbReference type="SUPFAM" id="SSF56601">
    <property type="entry name" value="beta-lactamase/transpeptidase-like"/>
    <property type="match status" value="1"/>
</dbReference>
<dbReference type="InterPro" id="IPR002403">
    <property type="entry name" value="Cyt_P450_E_grp-IV"/>
</dbReference>
<dbReference type="InterPro" id="IPR036396">
    <property type="entry name" value="Cyt_P450_sf"/>
</dbReference>
<dbReference type="GO" id="GO:0020037">
    <property type="term" value="F:heme binding"/>
    <property type="evidence" value="ECO:0007669"/>
    <property type="project" value="InterPro"/>
</dbReference>
<dbReference type="EMBL" id="JAATWM020000024">
    <property type="protein sequence ID" value="KAF9875015.1"/>
    <property type="molecule type" value="Genomic_DNA"/>
</dbReference>
<keyword evidence="4 8" id="KW-0479">Metal-binding</keyword>
<dbReference type="PROSITE" id="PS00086">
    <property type="entry name" value="CYTOCHROME_P450"/>
    <property type="match status" value="1"/>
</dbReference>
<comment type="caution">
    <text evidence="10">The sequence shown here is derived from an EMBL/GenBank/DDBJ whole genome shotgun (WGS) entry which is preliminary data.</text>
</comment>
<dbReference type="InterPro" id="IPR001466">
    <property type="entry name" value="Beta-lactam-related"/>
</dbReference>
<organism evidence="10 11">
    <name type="scientific">Colletotrichum karsti</name>
    <dbReference type="NCBI Taxonomy" id="1095194"/>
    <lineage>
        <taxon>Eukaryota</taxon>
        <taxon>Fungi</taxon>
        <taxon>Dikarya</taxon>
        <taxon>Ascomycota</taxon>
        <taxon>Pezizomycotina</taxon>
        <taxon>Sordariomycetes</taxon>
        <taxon>Hypocreomycetidae</taxon>
        <taxon>Glomerellales</taxon>
        <taxon>Glomerellaceae</taxon>
        <taxon>Colletotrichum</taxon>
        <taxon>Colletotrichum boninense species complex</taxon>
    </lineage>
</organism>
<evidence type="ECO:0000256" key="7">
    <source>
        <dbReference type="ARBA" id="ARBA00023033"/>
    </source>
</evidence>
<evidence type="ECO:0000256" key="2">
    <source>
        <dbReference type="ARBA" id="ARBA00010617"/>
    </source>
</evidence>
<reference evidence="10" key="2">
    <citation type="submission" date="2020-11" db="EMBL/GenBank/DDBJ databases">
        <title>Whole genome sequencing of Colletotrichum sp.</title>
        <authorList>
            <person name="Li H."/>
        </authorList>
    </citation>
    <scope>NUCLEOTIDE SEQUENCE</scope>
    <source>
        <strain evidence="10">CkLH20</strain>
    </source>
</reference>
<dbReference type="Gene3D" id="3.40.710.10">
    <property type="entry name" value="DD-peptidase/beta-lactamase superfamily"/>
    <property type="match status" value="1"/>
</dbReference>
<gene>
    <name evidence="10" type="ORF">CkaCkLH20_07709</name>
</gene>
<accession>A0A9P6I380</accession>
<dbReference type="PRINTS" id="PR00385">
    <property type="entry name" value="P450"/>
</dbReference>
<dbReference type="InterPro" id="IPR017972">
    <property type="entry name" value="Cyt_P450_CS"/>
</dbReference>
<dbReference type="OrthoDB" id="5946976at2759"/>
<evidence type="ECO:0000256" key="6">
    <source>
        <dbReference type="ARBA" id="ARBA00023004"/>
    </source>
</evidence>
<evidence type="ECO:0000256" key="3">
    <source>
        <dbReference type="ARBA" id="ARBA00022617"/>
    </source>
</evidence>
<dbReference type="GO" id="GO:0004497">
    <property type="term" value="F:monooxygenase activity"/>
    <property type="evidence" value="ECO:0007669"/>
    <property type="project" value="UniProtKB-KW"/>
</dbReference>
<dbReference type="Pfam" id="PF00067">
    <property type="entry name" value="p450"/>
    <property type="match status" value="2"/>
</dbReference>
<dbReference type="SUPFAM" id="SSF48264">
    <property type="entry name" value="Cytochrome P450"/>
    <property type="match status" value="2"/>
</dbReference>
<dbReference type="PANTHER" id="PTHR46206:SF2">
    <property type="entry name" value="CYTOCHROME P450 MONOOXYGENASE AUSG-RELATED"/>
    <property type="match status" value="1"/>
</dbReference>
<dbReference type="InterPro" id="IPR012338">
    <property type="entry name" value="Beta-lactam/transpept-like"/>
</dbReference>
<name>A0A9P6I380_9PEZI</name>
<keyword evidence="5" id="KW-0560">Oxidoreductase</keyword>
<dbReference type="CDD" id="cd11041">
    <property type="entry name" value="CYP503A1-like"/>
    <property type="match status" value="1"/>
</dbReference>
<feature type="binding site" description="axial binding residue" evidence="8">
    <location>
        <position position="952"/>
    </location>
    <ligand>
        <name>heme</name>
        <dbReference type="ChEBI" id="CHEBI:30413"/>
    </ligand>
    <ligandPart>
        <name>Fe</name>
        <dbReference type="ChEBI" id="CHEBI:18248"/>
    </ligandPart>
</feature>
<keyword evidence="6 8" id="KW-0408">Iron</keyword>
<keyword evidence="7 10" id="KW-0503">Monooxygenase</keyword>
<comment type="similarity">
    <text evidence="2">Belongs to the cytochrome P450 family.</text>
</comment>
<sequence length="1014" mass="113888">MAFFEKVAEIFANQAALPSAPEQFLASLGTPSVSVAVLDKGDIEARCFSTLGNDEETRFQAASISKPIAATAVMRLVAQGKLSLDDKVLHHLPDELFNNLGHPEILQQITLRHLLTHTAGFRTSAYTGYARNMPSATDTLLDRNGGHNVAERLSLLPGQQHAYCGGGFAMLQIIMEKVFGKPFQEQVEDLVFEPLGMSNSSYDVPEHDDEGNYARSWWTGNEPHDTPWHHHPEFASGGVWTTPTDLLKLIRGIQTSLRPDSTEGDRFLPQSVAKEMLTQVQEGIAVSWICQLMSDLLEKPADFRTSVKRTTASIGTVTLYGHRAPTFESFWGSAVYVAMDASSKALEPGTYLPVDQFPFLKLIPDRWNGSRRRAEKSYRRMTDIWNEARERVEDRRSKGDTRESLIDRLLSEDVKSDVSLSYTAFNNFFGGTQMGAADTTATQVLTTILFLAKHPEVQEKARLQLDRICGTERLPEWSDFDKLPYINCIVKEGLRIRPVIPTGVPHCAKQDTWYDGMFIPAGSTIFIPPSALNHDNNYSEDPSTYNPDRYLSQASKLAPELAASPLYEERDHYTYGVGRRKVFRMICNFGESIMLDPQYIDEVKSHPGLSFGKWLEKSFMAHIPGFESYSAWVMETRVLSHVALSGITSALDRLVQPLTEETTVALDDVLGDSTEWRETFLHPLVPEIVARLSSRVFVGQDLCRNPDWLRITVNYAVDSVLAARVIARWPRILQPLAHWFIPECQKVRGHVQAARKLMGPIIHQRRKERMNKKVPREARDAIDWFYEVVKDKPFDPVTFQLTLSTVAIHSTSDLLMQALLDIGSHPELIDELRQEVITVFSTGGFKRSSINNLKLMDSVLKESQRLKPLALVAIQRVATEDIELSNGLLIRKGETIGIPGYGMWDSKVYSGAEKFDGHRFLRIRENSEEDHGSQLVTTSPDHLGFGHGKHACPGRFFAAMEAKIALADFLLKYDFKLSPGTKPRVFDAGFALIPDPTAKVAIKRRQEEISLGQI</sequence>
<feature type="domain" description="Beta-lactamase-related" evidence="9">
    <location>
        <begin position="22"/>
        <end position="260"/>
    </location>
</feature>
<dbReference type="PRINTS" id="PR00465">
    <property type="entry name" value="EP450IV"/>
</dbReference>
<keyword evidence="3 8" id="KW-0349">Heme</keyword>
<dbReference type="AlphaFoldDB" id="A0A9P6I380"/>
<evidence type="ECO:0000313" key="11">
    <source>
        <dbReference type="Proteomes" id="UP000781932"/>
    </source>
</evidence>
<dbReference type="InterPro" id="IPR001128">
    <property type="entry name" value="Cyt_P450"/>
</dbReference>
<dbReference type="PANTHER" id="PTHR46206">
    <property type="entry name" value="CYTOCHROME P450"/>
    <property type="match status" value="1"/>
</dbReference>
<dbReference type="GeneID" id="62163500"/>
<evidence type="ECO:0000256" key="5">
    <source>
        <dbReference type="ARBA" id="ARBA00023002"/>
    </source>
</evidence>
<evidence type="ECO:0000256" key="4">
    <source>
        <dbReference type="ARBA" id="ARBA00022723"/>
    </source>
</evidence>
<evidence type="ECO:0000256" key="1">
    <source>
        <dbReference type="ARBA" id="ARBA00001971"/>
    </source>
</evidence>
<dbReference type="GO" id="GO:0016705">
    <property type="term" value="F:oxidoreductase activity, acting on paired donors, with incorporation or reduction of molecular oxygen"/>
    <property type="evidence" value="ECO:0007669"/>
    <property type="project" value="InterPro"/>
</dbReference>
<dbReference type="Proteomes" id="UP000781932">
    <property type="component" value="Unassembled WGS sequence"/>
</dbReference>
<evidence type="ECO:0000256" key="8">
    <source>
        <dbReference type="PIRSR" id="PIRSR602403-1"/>
    </source>
</evidence>
<proteinExistence type="inferred from homology"/>
<dbReference type="GO" id="GO:0005506">
    <property type="term" value="F:iron ion binding"/>
    <property type="evidence" value="ECO:0007669"/>
    <property type="project" value="InterPro"/>
</dbReference>
<reference evidence="10" key="1">
    <citation type="submission" date="2020-03" db="EMBL/GenBank/DDBJ databases">
        <authorList>
            <person name="He L."/>
        </authorList>
    </citation>
    <scope>NUCLEOTIDE SEQUENCE</scope>
    <source>
        <strain evidence="10">CkLH20</strain>
    </source>
</reference>
<dbReference type="RefSeq" id="XP_038744476.1">
    <property type="nucleotide sequence ID" value="XM_038890426.1"/>
</dbReference>
<evidence type="ECO:0000259" key="9">
    <source>
        <dbReference type="Pfam" id="PF00144"/>
    </source>
</evidence>
<protein>
    <submittedName>
        <fullName evidence="10">Cytochrome P450 monooxygenase</fullName>
    </submittedName>
</protein>
<comment type="cofactor">
    <cofactor evidence="1 8">
        <name>heme</name>
        <dbReference type="ChEBI" id="CHEBI:30413"/>
    </cofactor>
</comment>
<dbReference type="Gene3D" id="1.10.630.10">
    <property type="entry name" value="Cytochrome P450"/>
    <property type="match status" value="2"/>
</dbReference>
<evidence type="ECO:0000313" key="10">
    <source>
        <dbReference type="EMBL" id="KAF9875015.1"/>
    </source>
</evidence>